<keyword evidence="2" id="KW-1185">Reference proteome</keyword>
<reference evidence="1 2" key="1">
    <citation type="journal article" date="2004" name="Science">
        <title>Illuminating the evolutionary history of chlamydiae.</title>
        <authorList>
            <person name="Horn M."/>
            <person name="Collingro A."/>
            <person name="Schmitz-Esser S."/>
            <person name="Beier C.L."/>
            <person name="Purkhold U."/>
            <person name="Fartmann B."/>
            <person name="Brandt P."/>
            <person name="Nyakatura G.J."/>
            <person name="Droege M."/>
            <person name="Frishman D."/>
            <person name="Rattei T."/>
            <person name="Mewes H."/>
            <person name="Wagner M."/>
        </authorList>
    </citation>
    <scope>NUCLEOTIDE SEQUENCE [LARGE SCALE GENOMIC DNA]</scope>
    <source>
        <strain evidence="1 2">UWE25</strain>
    </source>
</reference>
<dbReference type="AlphaFoldDB" id="Q6MDL2"/>
<accession>Q6MDL2</accession>
<proteinExistence type="predicted"/>
<evidence type="ECO:0000313" key="2">
    <source>
        <dbReference type="Proteomes" id="UP000000529"/>
    </source>
</evidence>
<dbReference type="STRING" id="264201.pc0613"/>
<dbReference type="KEGG" id="pcu:PC_RS02940"/>
<dbReference type="Proteomes" id="UP000000529">
    <property type="component" value="Chromosome"/>
</dbReference>
<organism evidence="1 2">
    <name type="scientific">Protochlamydia amoebophila (strain UWE25)</name>
    <dbReference type="NCBI Taxonomy" id="264201"/>
    <lineage>
        <taxon>Bacteria</taxon>
        <taxon>Pseudomonadati</taxon>
        <taxon>Chlamydiota</taxon>
        <taxon>Chlamydiia</taxon>
        <taxon>Parachlamydiales</taxon>
        <taxon>Parachlamydiaceae</taxon>
        <taxon>Candidatus Protochlamydia</taxon>
    </lineage>
</organism>
<dbReference type="HOGENOM" id="CLU_2827274_0_0_0"/>
<name>Q6MDL2_PARUW</name>
<protein>
    <submittedName>
        <fullName evidence="1">Uncharacterized protein</fullName>
    </submittedName>
</protein>
<evidence type="ECO:0000313" key="1">
    <source>
        <dbReference type="EMBL" id="CAF23337.1"/>
    </source>
</evidence>
<gene>
    <name evidence="1" type="ORF">PC_RS02940</name>
</gene>
<dbReference type="EMBL" id="BX908798">
    <property type="protein sequence ID" value="CAF23337.1"/>
    <property type="molecule type" value="Genomic_DNA"/>
</dbReference>
<sequence length="66" mass="8209">MKNDYHFRQSIDIKLVDKWLAEIEDKAFSIFEYSMQRKWLENKKKKGKFFFISNRISQFICYKFNS</sequence>